<evidence type="ECO:0000259" key="7">
    <source>
        <dbReference type="Pfam" id="PF03772"/>
    </source>
</evidence>
<feature type="transmembrane region" description="Helical" evidence="6">
    <location>
        <begin position="310"/>
        <end position="328"/>
    </location>
</feature>
<dbReference type="Proteomes" id="UP000178794">
    <property type="component" value="Unassembled WGS sequence"/>
</dbReference>
<keyword evidence="5 6" id="KW-0472">Membrane</keyword>
<protein>
    <recommendedName>
        <fullName evidence="7">ComEC/Rec2-related protein domain-containing protein</fullName>
    </recommendedName>
</protein>
<dbReference type="NCBIfam" id="TIGR00360">
    <property type="entry name" value="ComEC_N-term"/>
    <property type="match status" value="1"/>
</dbReference>
<evidence type="ECO:0000256" key="1">
    <source>
        <dbReference type="ARBA" id="ARBA00004651"/>
    </source>
</evidence>
<evidence type="ECO:0000256" key="2">
    <source>
        <dbReference type="ARBA" id="ARBA00022475"/>
    </source>
</evidence>
<feature type="transmembrane region" description="Helical" evidence="6">
    <location>
        <begin position="265"/>
        <end position="298"/>
    </location>
</feature>
<feature type="transmembrane region" description="Helical" evidence="6">
    <location>
        <begin position="32"/>
        <end position="49"/>
    </location>
</feature>
<dbReference type="AlphaFoldDB" id="A0A1F6DDW3"/>
<comment type="caution">
    <text evidence="8">The sequence shown here is derived from an EMBL/GenBank/DDBJ whole genome shotgun (WGS) entry which is preliminary data.</text>
</comment>
<keyword evidence="3 6" id="KW-0812">Transmembrane</keyword>
<dbReference type="STRING" id="1798492.A3C89_00080"/>
<proteinExistence type="predicted"/>
<feature type="transmembrane region" description="Helical" evidence="6">
    <location>
        <begin position="360"/>
        <end position="380"/>
    </location>
</feature>
<feature type="transmembrane region" description="Helical" evidence="6">
    <location>
        <begin position="422"/>
        <end position="443"/>
    </location>
</feature>
<dbReference type="PANTHER" id="PTHR30619:SF1">
    <property type="entry name" value="RECOMBINATION PROTEIN 2"/>
    <property type="match status" value="1"/>
</dbReference>
<reference evidence="8 9" key="1">
    <citation type="journal article" date="2016" name="Nat. Commun.">
        <title>Thousands of microbial genomes shed light on interconnected biogeochemical processes in an aquifer system.</title>
        <authorList>
            <person name="Anantharaman K."/>
            <person name="Brown C.T."/>
            <person name="Hug L.A."/>
            <person name="Sharon I."/>
            <person name="Castelle C.J."/>
            <person name="Probst A.J."/>
            <person name="Thomas B.C."/>
            <person name="Singh A."/>
            <person name="Wilkins M.J."/>
            <person name="Karaoz U."/>
            <person name="Brodie E.L."/>
            <person name="Williams K.H."/>
            <person name="Hubbard S.S."/>
            <person name="Banfield J.F."/>
        </authorList>
    </citation>
    <scope>NUCLEOTIDE SEQUENCE [LARGE SCALE GENOMIC DNA]</scope>
</reference>
<keyword evidence="4 6" id="KW-1133">Transmembrane helix</keyword>
<evidence type="ECO:0000256" key="5">
    <source>
        <dbReference type="ARBA" id="ARBA00023136"/>
    </source>
</evidence>
<feature type="transmembrane region" description="Helical" evidence="6">
    <location>
        <begin position="392"/>
        <end position="415"/>
    </location>
</feature>
<keyword evidence="2" id="KW-1003">Cell membrane</keyword>
<feature type="transmembrane region" description="Helical" evidence="6">
    <location>
        <begin position="449"/>
        <end position="476"/>
    </location>
</feature>
<name>A0A1F6DDW3_9BACT</name>
<sequence length="530" mass="57711">MSVHNFYALVAGWLLGIMFGTSDIVSYSRMPFLVIFSAIFLILLAYALPRLRLSILFLSAVCILGFFYASATVNHFDTVARFTEAVEREGVAVQVVPLESLRTRVVIRDTVWGASVRAHLTDTSLHVGDLVRYSATLREPTAFLTDTGRVFAYAEYSRARNILFETSDLTYVLVGTDTYYALVRTLYDFRDDIAAVIERSVPLPEAGLAQAMLLGIGGTLDENENRVFREVGLVHIVVLSGFHVMAIFGVMVILAGFVFPYRTRFAVALLATILFSIMVGLTPTVVRAVIMATCVALAYMLGRGRAPLRALAVAACIITFAAPYALLYDAGFQFSFLATFAIVAVVPIVSLFLRAVPTTFGFRGIVAATISVELILTPLISWSMGTFPLIGILANVAVLPVVPFAMLSSLLLWVGSLGDASAVSFLASLTTALHGYIIAVAHIMHALPYAYFTIASFSLSVLGCVYGVIGACIVYLGHRRYGMPVKQKSVLNGHDVSHWRIETIAAVRERLMQKAPEGALEEVVTEDVSR</sequence>
<evidence type="ECO:0000313" key="9">
    <source>
        <dbReference type="Proteomes" id="UP000178794"/>
    </source>
</evidence>
<accession>A0A1F6DDW3</accession>
<feature type="transmembrane region" description="Helical" evidence="6">
    <location>
        <begin position="55"/>
        <end position="73"/>
    </location>
</feature>
<feature type="domain" description="ComEC/Rec2-related protein" evidence="7">
    <location>
        <begin position="212"/>
        <end position="476"/>
    </location>
</feature>
<dbReference type="Pfam" id="PF03772">
    <property type="entry name" value="Competence"/>
    <property type="match status" value="1"/>
</dbReference>
<dbReference type="PANTHER" id="PTHR30619">
    <property type="entry name" value="DNA INTERNALIZATION/COMPETENCE PROTEIN COMEC/REC2"/>
    <property type="match status" value="1"/>
</dbReference>
<organism evidence="8 9">
    <name type="scientific">Candidatus Kaiserbacteria bacterium RIFCSPHIGHO2_02_FULL_50_50</name>
    <dbReference type="NCBI Taxonomy" id="1798492"/>
    <lineage>
        <taxon>Bacteria</taxon>
        <taxon>Candidatus Kaiseribacteriota</taxon>
    </lineage>
</organism>
<feature type="transmembrane region" description="Helical" evidence="6">
    <location>
        <begin position="334"/>
        <end position="353"/>
    </location>
</feature>
<dbReference type="EMBL" id="MFLF01000013">
    <property type="protein sequence ID" value="OGG59604.1"/>
    <property type="molecule type" value="Genomic_DNA"/>
</dbReference>
<gene>
    <name evidence="8" type="ORF">A3C89_00080</name>
</gene>
<comment type="subcellular location">
    <subcellularLocation>
        <location evidence="1">Cell membrane</location>
        <topology evidence="1">Multi-pass membrane protein</topology>
    </subcellularLocation>
</comment>
<dbReference type="InterPro" id="IPR004477">
    <property type="entry name" value="ComEC_N"/>
</dbReference>
<evidence type="ECO:0000313" key="8">
    <source>
        <dbReference type="EMBL" id="OGG59604.1"/>
    </source>
</evidence>
<feature type="transmembrane region" description="Helical" evidence="6">
    <location>
        <begin position="233"/>
        <end position="259"/>
    </location>
</feature>
<dbReference type="GO" id="GO:0005886">
    <property type="term" value="C:plasma membrane"/>
    <property type="evidence" value="ECO:0007669"/>
    <property type="project" value="UniProtKB-SubCell"/>
</dbReference>
<feature type="transmembrane region" description="Helical" evidence="6">
    <location>
        <begin position="6"/>
        <end position="25"/>
    </location>
</feature>
<evidence type="ECO:0000256" key="6">
    <source>
        <dbReference type="SAM" id="Phobius"/>
    </source>
</evidence>
<evidence type="ECO:0000256" key="4">
    <source>
        <dbReference type="ARBA" id="ARBA00022989"/>
    </source>
</evidence>
<evidence type="ECO:0000256" key="3">
    <source>
        <dbReference type="ARBA" id="ARBA00022692"/>
    </source>
</evidence>
<dbReference type="InterPro" id="IPR052159">
    <property type="entry name" value="Competence_DNA_uptake"/>
</dbReference>